<protein>
    <submittedName>
        <fullName evidence="2">Uncharacterized protein</fullName>
    </submittedName>
</protein>
<keyword evidence="4" id="KW-1185">Reference proteome</keyword>
<proteinExistence type="predicted"/>
<organism evidence="2">
    <name type="scientific">Cladocopium goreaui</name>
    <dbReference type="NCBI Taxonomy" id="2562237"/>
    <lineage>
        <taxon>Eukaryota</taxon>
        <taxon>Sar</taxon>
        <taxon>Alveolata</taxon>
        <taxon>Dinophyceae</taxon>
        <taxon>Suessiales</taxon>
        <taxon>Symbiodiniaceae</taxon>
        <taxon>Cladocopium</taxon>
    </lineage>
</organism>
<dbReference type="EMBL" id="CAMXCT010000990">
    <property type="protein sequence ID" value="CAI3985416.1"/>
    <property type="molecule type" value="Genomic_DNA"/>
</dbReference>
<dbReference type="SUPFAM" id="SSF50985">
    <property type="entry name" value="RCC1/BLIP-II"/>
    <property type="match status" value="1"/>
</dbReference>
<dbReference type="Gene3D" id="2.130.10.30">
    <property type="entry name" value="Regulator of chromosome condensation 1/beta-lactamase-inhibitor protein II"/>
    <property type="match status" value="1"/>
</dbReference>
<dbReference type="InterPro" id="IPR009091">
    <property type="entry name" value="RCC1/BLIP-II"/>
</dbReference>
<name>A0A9P1FRG1_9DINO</name>
<feature type="repeat" description="RCC1" evidence="1">
    <location>
        <begin position="64"/>
        <end position="121"/>
    </location>
</feature>
<dbReference type="GO" id="GO:0005085">
    <property type="term" value="F:guanyl-nucleotide exchange factor activity"/>
    <property type="evidence" value="ECO:0007669"/>
    <property type="project" value="TreeGrafter"/>
</dbReference>
<dbReference type="PRINTS" id="PR00633">
    <property type="entry name" value="RCCNDNSATION"/>
</dbReference>
<dbReference type="EMBL" id="CAMXCT030000990">
    <property type="protein sequence ID" value="CAL4772728.1"/>
    <property type="molecule type" value="Genomic_DNA"/>
</dbReference>
<reference evidence="3" key="2">
    <citation type="submission" date="2024-04" db="EMBL/GenBank/DDBJ databases">
        <authorList>
            <person name="Chen Y."/>
            <person name="Shah S."/>
            <person name="Dougan E. K."/>
            <person name="Thang M."/>
            <person name="Chan C."/>
        </authorList>
    </citation>
    <scope>NUCLEOTIDE SEQUENCE [LARGE SCALE GENOMIC DNA]</scope>
</reference>
<evidence type="ECO:0000313" key="2">
    <source>
        <dbReference type="EMBL" id="CAI3985416.1"/>
    </source>
</evidence>
<dbReference type="OrthoDB" id="436071at2759"/>
<dbReference type="Proteomes" id="UP001152797">
    <property type="component" value="Unassembled WGS sequence"/>
</dbReference>
<dbReference type="InterPro" id="IPR000408">
    <property type="entry name" value="Reg_chr_condens"/>
</dbReference>
<evidence type="ECO:0000313" key="4">
    <source>
        <dbReference type="Proteomes" id="UP001152797"/>
    </source>
</evidence>
<evidence type="ECO:0000256" key="1">
    <source>
        <dbReference type="PROSITE-ProRule" id="PRU00235"/>
    </source>
</evidence>
<gene>
    <name evidence="2" type="ORF">C1SCF055_LOCUS12866</name>
</gene>
<comment type="caution">
    <text evidence="2">The sequence shown here is derived from an EMBL/GenBank/DDBJ whole genome shotgun (WGS) entry which is preliminary data.</text>
</comment>
<dbReference type="PROSITE" id="PS50012">
    <property type="entry name" value="RCC1_3"/>
    <property type="match status" value="2"/>
</dbReference>
<sequence>FQCALLATPRAPREVHCWGVNDRGQLGQGDTTARPLKQERVWLGGAVQNITSGSHHSCGLLITGEVKCWGANSRGQLGTGDTLNRGDEANEMGDWLMAVQLGGPAVQVAAGAEHSCARMVDGSVKCWGANSQGQALSSQRCVSIGTMPWEMGNALVAEKLPRKAVNILAGLWHTCAILDDKTSKCWGSVNPADA</sequence>
<feature type="repeat" description="RCC1" evidence="1">
    <location>
        <begin position="13"/>
        <end position="63"/>
    </location>
</feature>
<dbReference type="AlphaFoldDB" id="A0A9P1FRG1"/>
<feature type="non-terminal residue" evidence="2">
    <location>
        <position position="194"/>
    </location>
</feature>
<dbReference type="PANTHER" id="PTHR45982:SF1">
    <property type="entry name" value="REGULATOR OF CHROMOSOME CONDENSATION"/>
    <property type="match status" value="1"/>
</dbReference>
<dbReference type="InterPro" id="IPR051553">
    <property type="entry name" value="Ran_GTPase-activating"/>
</dbReference>
<dbReference type="PANTHER" id="PTHR45982">
    <property type="entry name" value="REGULATOR OF CHROMOSOME CONDENSATION"/>
    <property type="match status" value="1"/>
</dbReference>
<reference evidence="2" key="1">
    <citation type="submission" date="2022-10" db="EMBL/GenBank/DDBJ databases">
        <authorList>
            <person name="Chen Y."/>
            <person name="Dougan E. K."/>
            <person name="Chan C."/>
            <person name="Rhodes N."/>
            <person name="Thang M."/>
        </authorList>
    </citation>
    <scope>NUCLEOTIDE SEQUENCE</scope>
</reference>
<accession>A0A9P1FRG1</accession>
<evidence type="ECO:0000313" key="3">
    <source>
        <dbReference type="EMBL" id="CAL1138791.1"/>
    </source>
</evidence>
<dbReference type="Pfam" id="PF13540">
    <property type="entry name" value="RCC1_2"/>
    <property type="match status" value="2"/>
</dbReference>
<dbReference type="EMBL" id="CAMXCT020000990">
    <property type="protein sequence ID" value="CAL1138791.1"/>
    <property type="molecule type" value="Genomic_DNA"/>
</dbReference>
<dbReference type="GO" id="GO:0005737">
    <property type="term" value="C:cytoplasm"/>
    <property type="evidence" value="ECO:0007669"/>
    <property type="project" value="TreeGrafter"/>
</dbReference>